<dbReference type="AlphaFoldDB" id="A0A840QRJ1"/>
<dbReference type="GO" id="GO:0006508">
    <property type="term" value="P:proteolysis"/>
    <property type="evidence" value="ECO:0007669"/>
    <property type="project" value="UniProtKB-KW"/>
</dbReference>
<dbReference type="Proteomes" id="UP000551878">
    <property type="component" value="Unassembled WGS sequence"/>
</dbReference>
<dbReference type="InterPro" id="IPR056738">
    <property type="entry name" value="NfeD1b_N"/>
</dbReference>
<dbReference type="InterPro" id="IPR052165">
    <property type="entry name" value="Membrane_assoc_protease"/>
</dbReference>
<proteinExistence type="predicted"/>
<name>A0A840QRJ1_9BACI</name>
<keyword evidence="9" id="KW-0645">Protease</keyword>
<feature type="transmembrane region" description="Helical" evidence="5">
    <location>
        <begin position="261"/>
        <end position="279"/>
    </location>
</feature>
<feature type="domain" description="NfeD-like C-terminal" evidence="6">
    <location>
        <begin position="385"/>
        <end position="439"/>
    </location>
</feature>
<keyword evidence="9" id="KW-0378">Hydrolase</keyword>
<gene>
    <name evidence="9" type="ORF">HNQ41_002133</name>
</gene>
<evidence type="ECO:0000256" key="2">
    <source>
        <dbReference type="ARBA" id="ARBA00022692"/>
    </source>
</evidence>
<comment type="caution">
    <text evidence="9">The sequence shown here is derived from an EMBL/GenBank/DDBJ whole genome shotgun (WGS) entry which is preliminary data.</text>
</comment>
<evidence type="ECO:0000259" key="7">
    <source>
        <dbReference type="Pfam" id="PF24961"/>
    </source>
</evidence>
<dbReference type="InterPro" id="IPR029045">
    <property type="entry name" value="ClpP/crotonase-like_dom_sf"/>
</dbReference>
<dbReference type="Pfam" id="PF25145">
    <property type="entry name" value="NfeD1b_N"/>
    <property type="match status" value="1"/>
</dbReference>
<evidence type="ECO:0000259" key="8">
    <source>
        <dbReference type="Pfam" id="PF25145"/>
    </source>
</evidence>
<keyword evidence="3 5" id="KW-1133">Transmembrane helix</keyword>
<dbReference type="Pfam" id="PF24961">
    <property type="entry name" value="NfeD_membrane"/>
    <property type="match status" value="1"/>
</dbReference>
<dbReference type="Gene3D" id="3.90.226.10">
    <property type="entry name" value="2-enoyl-CoA Hydratase, Chain A, domain 1"/>
    <property type="match status" value="1"/>
</dbReference>
<keyword evidence="4 5" id="KW-0472">Membrane</keyword>
<dbReference type="InterPro" id="IPR012340">
    <property type="entry name" value="NA-bd_OB-fold"/>
</dbReference>
<dbReference type="InterPro" id="IPR002810">
    <property type="entry name" value="NfeD-like_C"/>
</dbReference>
<reference evidence="9 10" key="1">
    <citation type="submission" date="2020-08" db="EMBL/GenBank/DDBJ databases">
        <title>Genomic Encyclopedia of Type Strains, Phase IV (KMG-IV): sequencing the most valuable type-strain genomes for metagenomic binning, comparative biology and taxonomic classification.</title>
        <authorList>
            <person name="Goeker M."/>
        </authorList>
    </citation>
    <scope>NUCLEOTIDE SEQUENCE [LARGE SCALE GENOMIC DNA]</scope>
    <source>
        <strain evidence="9 10">DSM 24696</strain>
    </source>
</reference>
<keyword evidence="2 5" id="KW-0812">Transmembrane</keyword>
<comment type="subcellular location">
    <subcellularLocation>
        <location evidence="1">Membrane</location>
        <topology evidence="1">Multi-pass membrane protein</topology>
    </subcellularLocation>
</comment>
<evidence type="ECO:0000256" key="1">
    <source>
        <dbReference type="ARBA" id="ARBA00004141"/>
    </source>
</evidence>
<evidence type="ECO:0000256" key="4">
    <source>
        <dbReference type="ARBA" id="ARBA00023136"/>
    </source>
</evidence>
<dbReference type="GO" id="GO:0008233">
    <property type="term" value="F:peptidase activity"/>
    <property type="evidence" value="ECO:0007669"/>
    <property type="project" value="UniProtKB-KW"/>
</dbReference>
<keyword evidence="10" id="KW-1185">Reference proteome</keyword>
<feature type="transmembrane region" description="Helical" evidence="5">
    <location>
        <begin position="291"/>
        <end position="315"/>
    </location>
</feature>
<evidence type="ECO:0000313" key="9">
    <source>
        <dbReference type="EMBL" id="MBB5173943.1"/>
    </source>
</evidence>
<feature type="transmembrane region" description="Helical" evidence="5">
    <location>
        <begin position="335"/>
        <end position="354"/>
    </location>
</feature>
<evidence type="ECO:0000256" key="3">
    <source>
        <dbReference type="ARBA" id="ARBA00022989"/>
    </source>
</evidence>
<dbReference type="PANTHER" id="PTHR33507">
    <property type="entry name" value="INNER MEMBRANE PROTEIN YBBJ"/>
    <property type="match status" value="1"/>
</dbReference>
<feature type="domain" description="NfeD integral membrane" evidence="7">
    <location>
        <begin position="241"/>
        <end position="355"/>
    </location>
</feature>
<sequence length="447" mass="47648">MQKGNIRTVFYSFLIALSFVLSVFQPSAYSNSEGQEVFYIPVEQEVERGLGAFLERGIETAVESGADHIVLEINTPGGLVDAAGEIASLVRNSPLPITAYVVHEAMSAGAYIALNADDIVMKPGTQMGSAQVIDGSGTAAEDKMHSSWLATMENSAELNDRDPIYARAMADSTVDLPKYRAGEGNLLTLKAGEAFEVGYAEAIAEDRKELLEYLGLEGAEEREMEVTFAEQLARFVTNPVVIPILLSIGSIGLVLELYSPGFGVPGIMGASSLILYFAGHLIAGFAGWETFILFALGIVLLGIEILVPGFGIFGLLGAGSLIGSMVLASFSTVNIIISIMIAAVLTIIVSILFFKYVGYRGPLKHVVLTDSTKSELGYVSSETRSELVGQVGTVLTPLRPAGAALFGEERLDVVSEGGYIEQGKKVKVVSTSGSRIVVREVKDEQND</sequence>
<dbReference type="Gene3D" id="2.40.50.140">
    <property type="entry name" value="Nucleic acid-binding proteins"/>
    <property type="match status" value="1"/>
</dbReference>
<feature type="transmembrane region" description="Helical" evidence="5">
    <location>
        <begin position="232"/>
        <end position="255"/>
    </location>
</feature>
<organism evidence="9 10">
    <name type="scientific">Texcoconibacillus texcoconensis</name>
    <dbReference type="NCBI Taxonomy" id="1095777"/>
    <lineage>
        <taxon>Bacteria</taxon>
        <taxon>Bacillati</taxon>
        <taxon>Bacillota</taxon>
        <taxon>Bacilli</taxon>
        <taxon>Bacillales</taxon>
        <taxon>Bacillaceae</taxon>
        <taxon>Texcoconibacillus</taxon>
    </lineage>
</organism>
<dbReference type="GO" id="GO:0005886">
    <property type="term" value="C:plasma membrane"/>
    <property type="evidence" value="ECO:0007669"/>
    <property type="project" value="TreeGrafter"/>
</dbReference>
<accession>A0A840QRJ1</accession>
<dbReference type="Pfam" id="PF01957">
    <property type="entry name" value="NfeD"/>
    <property type="match status" value="1"/>
</dbReference>
<evidence type="ECO:0000256" key="5">
    <source>
        <dbReference type="SAM" id="Phobius"/>
    </source>
</evidence>
<dbReference type="PANTHER" id="PTHR33507:SF3">
    <property type="entry name" value="INNER MEMBRANE PROTEIN YBBJ"/>
    <property type="match status" value="1"/>
</dbReference>
<dbReference type="CDD" id="cd07021">
    <property type="entry name" value="Clp_protease_NfeD_like"/>
    <property type="match status" value="1"/>
</dbReference>
<protein>
    <submittedName>
        <fullName evidence="9">Membrane-bound serine protease (ClpP class)</fullName>
    </submittedName>
</protein>
<dbReference type="EMBL" id="JACHHB010000009">
    <property type="protein sequence ID" value="MBB5173943.1"/>
    <property type="molecule type" value="Genomic_DNA"/>
</dbReference>
<feature type="domain" description="NfeD1b N-terminal" evidence="8">
    <location>
        <begin position="37"/>
        <end position="220"/>
    </location>
</feature>
<dbReference type="SUPFAM" id="SSF52096">
    <property type="entry name" value="ClpP/crotonase"/>
    <property type="match status" value="1"/>
</dbReference>
<evidence type="ECO:0000313" key="10">
    <source>
        <dbReference type="Proteomes" id="UP000551878"/>
    </source>
</evidence>
<evidence type="ECO:0000259" key="6">
    <source>
        <dbReference type="Pfam" id="PF01957"/>
    </source>
</evidence>
<dbReference type="InterPro" id="IPR056739">
    <property type="entry name" value="NfeD_membrane"/>
</dbReference>